<proteinExistence type="predicted"/>
<protein>
    <submittedName>
        <fullName evidence="2">Uncharacterized protein</fullName>
    </submittedName>
</protein>
<feature type="chain" id="PRO_5009447841" evidence="1">
    <location>
        <begin position="24"/>
        <end position="145"/>
    </location>
</feature>
<evidence type="ECO:0000313" key="3">
    <source>
        <dbReference type="Proteomes" id="UP000177625"/>
    </source>
</evidence>
<dbReference type="EMBL" id="FJVC01000119">
    <property type="protein sequence ID" value="CZT43301.1"/>
    <property type="molecule type" value="Genomic_DNA"/>
</dbReference>
<gene>
    <name evidence="2" type="ORF">RSE6_03313</name>
</gene>
<dbReference type="Proteomes" id="UP000177625">
    <property type="component" value="Unassembled WGS sequence"/>
</dbReference>
<dbReference type="AlphaFoldDB" id="A0A1E1M2G3"/>
<name>A0A1E1M2G3_RHYSE</name>
<evidence type="ECO:0000313" key="2">
    <source>
        <dbReference type="EMBL" id="CZT43301.1"/>
    </source>
</evidence>
<sequence length="145" mass="16024">MVHITLPLLGLCVLVSLVAVAPAANIDEIFYLANCSPCIITDKNCRFTRSTIAYYPRESASENGEYPAEILGVPSVIAWEGITVSGTFSTTNLFTAKINSDAKNKKLYEFSGTGSTSRLEYSHPEERWLYVSSLLNGYRFLELLS</sequence>
<organism evidence="2 3">
    <name type="scientific">Rhynchosporium secalis</name>
    <name type="common">Barley scald fungus</name>
    <dbReference type="NCBI Taxonomy" id="38038"/>
    <lineage>
        <taxon>Eukaryota</taxon>
        <taxon>Fungi</taxon>
        <taxon>Dikarya</taxon>
        <taxon>Ascomycota</taxon>
        <taxon>Pezizomycotina</taxon>
        <taxon>Leotiomycetes</taxon>
        <taxon>Helotiales</taxon>
        <taxon>Ploettnerulaceae</taxon>
        <taxon>Rhynchosporium</taxon>
    </lineage>
</organism>
<accession>A0A1E1M2G3</accession>
<reference evidence="3" key="1">
    <citation type="submission" date="2016-03" db="EMBL/GenBank/DDBJ databases">
        <authorList>
            <person name="Guldener U."/>
        </authorList>
    </citation>
    <scope>NUCLEOTIDE SEQUENCE [LARGE SCALE GENOMIC DNA]</scope>
</reference>
<keyword evidence="1" id="KW-0732">Signal</keyword>
<keyword evidence="3" id="KW-1185">Reference proteome</keyword>
<evidence type="ECO:0000256" key="1">
    <source>
        <dbReference type="SAM" id="SignalP"/>
    </source>
</evidence>
<feature type="signal peptide" evidence="1">
    <location>
        <begin position="1"/>
        <end position="23"/>
    </location>
</feature>